<comment type="caution">
    <text evidence="1">The sequence shown here is derived from an EMBL/GenBank/DDBJ whole genome shotgun (WGS) entry which is preliminary data.</text>
</comment>
<accession>A0A919MJR6</accession>
<sequence>MGRLFAAVVRRRQSTTTAQQAGIGLTACDKKLASYRATLDAGADPTVVTAWITETQRNADASRV</sequence>
<evidence type="ECO:0000313" key="2">
    <source>
        <dbReference type="Proteomes" id="UP000647172"/>
    </source>
</evidence>
<dbReference type="AlphaFoldDB" id="A0A919MJR6"/>
<dbReference type="PROSITE" id="PS51257">
    <property type="entry name" value="PROKAR_LIPOPROTEIN"/>
    <property type="match status" value="1"/>
</dbReference>
<organism evidence="1 2">
    <name type="scientific">Actinoplanes nipponensis</name>
    <dbReference type="NCBI Taxonomy" id="135950"/>
    <lineage>
        <taxon>Bacteria</taxon>
        <taxon>Bacillati</taxon>
        <taxon>Actinomycetota</taxon>
        <taxon>Actinomycetes</taxon>
        <taxon>Micromonosporales</taxon>
        <taxon>Micromonosporaceae</taxon>
        <taxon>Actinoplanes</taxon>
    </lineage>
</organism>
<protein>
    <submittedName>
        <fullName evidence="1">Uncharacterized protein</fullName>
    </submittedName>
</protein>
<dbReference type="Proteomes" id="UP000647172">
    <property type="component" value="Unassembled WGS sequence"/>
</dbReference>
<name>A0A919MJR6_9ACTN</name>
<reference evidence="1" key="1">
    <citation type="submission" date="2021-01" db="EMBL/GenBank/DDBJ databases">
        <title>Whole genome shotgun sequence of Actinoplanes nipponensis NBRC 14063.</title>
        <authorList>
            <person name="Komaki H."/>
            <person name="Tamura T."/>
        </authorList>
    </citation>
    <scope>NUCLEOTIDE SEQUENCE</scope>
    <source>
        <strain evidence="1">NBRC 14063</strain>
    </source>
</reference>
<proteinExistence type="predicted"/>
<dbReference type="EMBL" id="BOMQ01000008">
    <property type="protein sequence ID" value="GIE46927.1"/>
    <property type="molecule type" value="Genomic_DNA"/>
</dbReference>
<evidence type="ECO:0000313" key="1">
    <source>
        <dbReference type="EMBL" id="GIE46927.1"/>
    </source>
</evidence>
<gene>
    <name evidence="1" type="ORF">Ani05nite_04610</name>
</gene>
<keyword evidence="2" id="KW-1185">Reference proteome</keyword>